<evidence type="ECO:0000313" key="3">
    <source>
        <dbReference type="Proteomes" id="UP000078541"/>
    </source>
</evidence>
<proteinExistence type="predicted"/>
<sequence length="148" mass="17298">MTSRYSSPCPLSYRHNESYATPRDSRSRERERERERAPMSLPTFPRSEPCQTNPFPVQVLSDYSTIKQEKGTSSDNYHRESDPTDFYDSSQLIWFVTARIHLLPKVLVRMISNILAMLIKKMVGSRRVLICHIIHSVQVLLELDIMNR</sequence>
<dbReference type="Proteomes" id="UP000078541">
    <property type="component" value="Unassembled WGS sequence"/>
</dbReference>
<evidence type="ECO:0000313" key="2">
    <source>
        <dbReference type="EMBL" id="KYN34350.1"/>
    </source>
</evidence>
<protein>
    <submittedName>
        <fullName evidence="2">Uncharacterized protein</fullName>
    </submittedName>
</protein>
<reference evidence="2 3" key="1">
    <citation type="submission" date="2016-03" db="EMBL/GenBank/DDBJ databases">
        <title>Trachymyrmex septentrionalis WGS genome.</title>
        <authorList>
            <person name="Nygaard S."/>
            <person name="Hu H."/>
            <person name="Boomsma J."/>
            <person name="Zhang G."/>
        </authorList>
    </citation>
    <scope>NUCLEOTIDE SEQUENCE [LARGE SCALE GENOMIC DNA]</scope>
    <source>
        <strain evidence="2">Tsep2-gDNA-1</strain>
        <tissue evidence="2">Whole body</tissue>
    </source>
</reference>
<keyword evidence="3" id="KW-1185">Reference proteome</keyword>
<feature type="region of interest" description="Disordered" evidence="1">
    <location>
        <begin position="1"/>
        <end position="53"/>
    </location>
</feature>
<gene>
    <name evidence="2" type="ORF">ALC56_11457</name>
</gene>
<organism evidence="2 3">
    <name type="scientific">Trachymyrmex septentrionalis</name>
    <dbReference type="NCBI Taxonomy" id="34720"/>
    <lineage>
        <taxon>Eukaryota</taxon>
        <taxon>Metazoa</taxon>
        <taxon>Ecdysozoa</taxon>
        <taxon>Arthropoda</taxon>
        <taxon>Hexapoda</taxon>
        <taxon>Insecta</taxon>
        <taxon>Pterygota</taxon>
        <taxon>Neoptera</taxon>
        <taxon>Endopterygota</taxon>
        <taxon>Hymenoptera</taxon>
        <taxon>Apocrita</taxon>
        <taxon>Aculeata</taxon>
        <taxon>Formicoidea</taxon>
        <taxon>Formicidae</taxon>
        <taxon>Myrmicinae</taxon>
        <taxon>Trachymyrmex</taxon>
    </lineage>
</organism>
<name>A0A195F1A2_9HYME</name>
<accession>A0A195F1A2</accession>
<evidence type="ECO:0000256" key="1">
    <source>
        <dbReference type="SAM" id="MobiDB-lite"/>
    </source>
</evidence>
<dbReference type="AlphaFoldDB" id="A0A195F1A2"/>
<feature type="compositionally biased region" description="Basic and acidic residues" evidence="1">
    <location>
        <begin position="23"/>
        <end position="37"/>
    </location>
</feature>
<dbReference type="EMBL" id="KQ981864">
    <property type="protein sequence ID" value="KYN34350.1"/>
    <property type="molecule type" value="Genomic_DNA"/>
</dbReference>